<feature type="region of interest" description="Disordered" evidence="1">
    <location>
        <begin position="484"/>
        <end position="503"/>
    </location>
</feature>
<keyword evidence="2" id="KW-1133">Transmembrane helix</keyword>
<reference evidence="5" key="1">
    <citation type="journal article" date="2019" name="Int. J. Syst. Evol. Microbiol.">
        <title>The Global Catalogue of Microorganisms (GCM) 10K type strain sequencing project: providing services to taxonomists for standard genome sequencing and annotation.</title>
        <authorList>
            <consortium name="The Broad Institute Genomics Platform"/>
            <consortium name="The Broad Institute Genome Sequencing Center for Infectious Disease"/>
            <person name="Wu L."/>
            <person name="Ma J."/>
        </authorList>
    </citation>
    <scope>NUCLEOTIDE SEQUENCE [LARGE SCALE GENOMIC DNA]</scope>
    <source>
        <strain evidence="5">CECT 7649</strain>
    </source>
</reference>
<dbReference type="InterPro" id="IPR027417">
    <property type="entry name" value="P-loop_NTPase"/>
</dbReference>
<feature type="domain" description="KAP NTPase" evidence="3">
    <location>
        <begin position="381"/>
        <end position="813"/>
    </location>
</feature>
<dbReference type="InterPro" id="IPR018247">
    <property type="entry name" value="EF_Hand_1_Ca_BS"/>
</dbReference>
<dbReference type="Proteomes" id="UP001596496">
    <property type="component" value="Unassembled WGS sequence"/>
</dbReference>
<feature type="compositionally biased region" description="Basic and acidic residues" evidence="1">
    <location>
        <begin position="448"/>
        <end position="467"/>
    </location>
</feature>
<dbReference type="PANTHER" id="PTHR22674:SF6">
    <property type="entry name" value="NTPASE KAP FAMILY P-LOOP DOMAIN-CONTAINING PROTEIN 1"/>
    <property type="match status" value="1"/>
</dbReference>
<keyword evidence="2" id="KW-0472">Membrane</keyword>
<dbReference type="PROSITE" id="PS00018">
    <property type="entry name" value="EF_HAND_1"/>
    <property type="match status" value="1"/>
</dbReference>
<evidence type="ECO:0000259" key="3">
    <source>
        <dbReference type="Pfam" id="PF07693"/>
    </source>
</evidence>
<dbReference type="RefSeq" id="WP_380826319.1">
    <property type="nucleotide sequence ID" value="NZ_JBHTCG010000006.1"/>
</dbReference>
<dbReference type="SUPFAM" id="SSF52540">
    <property type="entry name" value="P-loop containing nucleoside triphosphate hydrolases"/>
    <property type="match status" value="1"/>
</dbReference>
<evidence type="ECO:0000256" key="2">
    <source>
        <dbReference type="SAM" id="Phobius"/>
    </source>
</evidence>
<proteinExistence type="predicted"/>
<comment type="caution">
    <text evidence="4">The sequence shown here is derived from an EMBL/GenBank/DDBJ whole genome shotgun (WGS) entry which is preliminary data.</text>
</comment>
<dbReference type="InterPro" id="IPR011646">
    <property type="entry name" value="KAP_P-loop"/>
</dbReference>
<feature type="transmembrane region" description="Helical" evidence="2">
    <location>
        <begin position="604"/>
        <end position="628"/>
    </location>
</feature>
<keyword evidence="5" id="KW-1185">Reference proteome</keyword>
<keyword evidence="2" id="KW-0812">Transmembrane</keyword>
<gene>
    <name evidence="4" type="ORF">ACFQSB_12075</name>
</gene>
<sequence length="1164" mass="123486">MTTTTVLAPPAPKIRNRKALVFLDRDGRGAARAGGAADRRLVHALTGEGYAVQTAECDADDHTRVGAFLDAVEPGDLLLVRWSTESGWGPGEFGALMGEFARRVERSDGAALLLIVDFGWLVTAGPGHPHETVTRLHVRGEPVAAAAALTTSATMPGERPGGAVSLTAILADGILSGEADLDRDGAVSVGDLYRYADERCADLGADRRPYLLTYGEGELIEVARARRPAGDLGPAFAATLARLAATGDTVAPASARELVGRVYDVHLSEPARLLLRRATLLTEDEPLTPETAALLMDDAPAGTREAHALGELAAWGLLGENTPFADPAVRPALAGRPDARELARVSAGLRRWRAARRAVQPRARLTGDRWTLRDRLGHRVHAEAIAAFVRHPETRPPLTVGVKGPWGAGKTSLMRMVQDLLDPGAAEDRPAAIHLATPAEDLAFGPDGRARARHDPGPERAARDGGSRRGFAWWSGGLFRRRAGWGEGSGPGGGGGSRGGSAGRVTNAEVLSRARRAEPGGREYAVPGELPLRHADWRPTVWFNPWMYQSGEQVWAGLAHEIISQITCRLPRGERERFWLALNLARVDREEVRRRAYRLAATRLLPVALAFLATLLVTGASLAASALVPAAGSLLRGTAAAVGSGGSFLVLIAAGVRLARFMGESADTAFTRLVRQPDLLGGGPGAGSELSPDPGYRARTGFLHLVQTDMRRVLGMVATEERPLLVFVDDLDRCSPGTVAQVIEAVNLFLAGEFPNCVFVLAMEPEVVAAHVEVAYRDLARSLPASAEERSGLGWRFLEKIVQLPLSVPMLDDGERLPAYLRALLEVPAPPASPPDDRRSGPPPGQEHPPAPEPAASPPLTTHPAPWDGGTAPSPRHTTRPYPSPGDGAPVPGPPRPTRSARGPRGGGRGVRLSGRAEPEVRADPGLVDRVEAAIRAMGPTAGDLDIVARDAQDQVGAADGDAIGGLSAATRLAADRVYDDLYSDENAYAAIARVLPVLTLSNPRELKRYVNVFRFYSFVTYRRALAGAAKATDEEVAKLAVLAIRWPHLLSLLARELDGPPLPRDRPATPDMPGQEAPFTPAFPVISESSPPPDAPGRPGSAAGRTALDVLERAAGADEDAWARALVEVGLVRGARAGAARWDALRALLGAGPPVAHLAWRLL</sequence>
<evidence type="ECO:0000256" key="1">
    <source>
        <dbReference type="SAM" id="MobiDB-lite"/>
    </source>
</evidence>
<organism evidence="4 5">
    <name type="scientific">Sphaerisporangium rhizosphaerae</name>
    <dbReference type="NCBI Taxonomy" id="2269375"/>
    <lineage>
        <taxon>Bacteria</taxon>
        <taxon>Bacillati</taxon>
        <taxon>Actinomycetota</taxon>
        <taxon>Actinomycetes</taxon>
        <taxon>Streptosporangiales</taxon>
        <taxon>Streptosporangiaceae</taxon>
        <taxon>Sphaerisporangium</taxon>
    </lineage>
</organism>
<name>A0ABW2P1W3_9ACTN</name>
<evidence type="ECO:0000313" key="5">
    <source>
        <dbReference type="Proteomes" id="UP001596496"/>
    </source>
</evidence>
<feature type="region of interest" description="Disordered" evidence="1">
    <location>
        <begin position="828"/>
        <end position="925"/>
    </location>
</feature>
<dbReference type="Pfam" id="PF07693">
    <property type="entry name" value="KAP_NTPase"/>
    <property type="match status" value="1"/>
</dbReference>
<feature type="compositionally biased region" description="Basic and acidic residues" evidence="1">
    <location>
        <begin position="915"/>
        <end position="925"/>
    </location>
</feature>
<feature type="compositionally biased region" description="Gly residues" evidence="1">
    <location>
        <begin position="485"/>
        <end position="502"/>
    </location>
</feature>
<feature type="region of interest" description="Disordered" evidence="1">
    <location>
        <begin position="1061"/>
        <end position="1104"/>
    </location>
</feature>
<dbReference type="PANTHER" id="PTHR22674">
    <property type="entry name" value="NTPASE, KAP FAMILY P-LOOP DOMAIN-CONTAINING 1"/>
    <property type="match status" value="1"/>
</dbReference>
<feature type="compositionally biased region" description="Pro residues" evidence="1">
    <location>
        <begin position="841"/>
        <end position="857"/>
    </location>
</feature>
<dbReference type="EMBL" id="JBHTCG010000006">
    <property type="protein sequence ID" value="MFC7382947.1"/>
    <property type="molecule type" value="Genomic_DNA"/>
</dbReference>
<evidence type="ECO:0000313" key="4">
    <source>
        <dbReference type="EMBL" id="MFC7382947.1"/>
    </source>
</evidence>
<dbReference type="InterPro" id="IPR052754">
    <property type="entry name" value="NTPase_KAP_P-loop"/>
</dbReference>
<feature type="transmembrane region" description="Helical" evidence="2">
    <location>
        <begin position="634"/>
        <end position="656"/>
    </location>
</feature>
<accession>A0ABW2P1W3</accession>
<feature type="region of interest" description="Disordered" evidence="1">
    <location>
        <begin position="442"/>
        <end position="468"/>
    </location>
</feature>
<protein>
    <submittedName>
        <fullName evidence="4">P-loop NTPase fold protein</fullName>
    </submittedName>
</protein>